<organism evidence="1 2">
    <name type="scientific">Caenibius tardaugens NBRC 16725</name>
    <dbReference type="NCBI Taxonomy" id="1219035"/>
    <lineage>
        <taxon>Bacteria</taxon>
        <taxon>Pseudomonadati</taxon>
        <taxon>Pseudomonadota</taxon>
        <taxon>Alphaproteobacteria</taxon>
        <taxon>Sphingomonadales</taxon>
        <taxon>Erythrobacteraceae</taxon>
        <taxon>Caenibius</taxon>
    </lineage>
</organism>
<reference evidence="1 2" key="1">
    <citation type="submission" date="2013-09" db="EMBL/GenBank/DDBJ databases">
        <title>Whole genome shotgun sequence of Novosphingobium tardaugens NBRC 16725.</title>
        <authorList>
            <person name="Isaki S."/>
            <person name="Hosoyama A."/>
            <person name="Tsuchikane K."/>
            <person name="Katsumata H."/>
            <person name="Ando Y."/>
            <person name="Yamazaki S."/>
            <person name="Fujita N."/>
        </authorList>
    </citation>
    <scope>NUCLEOTIDE SEQUENCE [LARGE SCALE GENOMIC DNA]</scope>
    <source>
        <strain evidence="1 2">NBRC 16725</strain>
    </source>
</reference>
<sequence>MHILLRCPEGRRFEDLAPPRSIEGDAARARLTSITVPFALHVQQNRSSFPASGRLPLLSMLGLSCAATIAPAMRGHYLVPIAVLVGMASLLLALEIFQRQPVPSETIEIDFDRLTIRDHRGKVTTLPSHWTRIEELRKGPFDVRLMLHYHWQSIEIGRCVDSTERARIAPLIRAALAHVRGGGQ</sequence>
<proteinExistence type="predicted"/>
<dbReference type="Pfam" id="PF10003">
    <property type="entry name" value="DUF2244"/>
    <property type="match status" value="1"/>
</dbReference>
<keyword evidence="2" id="KW-1185">Reference proteome</keyword>
<accession>U2ZWD3</accession>
<evidence type="ECO:0008006" key="3">
    <source>
        <dbReference type="Google" id="ProtNLM"/>
    </source>
</evidence>
<evidence type="ECO:0000313" key="2">
    <source>
        <dbReference type="Proteomes" id="UP000016568"/>
    </source>
</evidence>
<dbReference type="EMBL" id="BASZ01000006">
    <property type="protein sequence ID" value="GAD49689.1"/>
    <property type="molecule type" value="Genomic_DNA"/>
</dbReference>
<gene>
    <name evidence="1" type="ORF">NT2_06_01280</name>
</gene>
<evidence type="ECO:0000313" key="1">
    <source>
        <dbReference type="EMBL" id="GAD49689.1"/>
    </source>
</evidence>
<dbReference type="AlphaFoldDB" id="U2ZWD3"/>
<dbReference type="RefSeq" id="WP_021690594.1">
    <property type="nucleotide sequence ID" value="NZ_BASZ01000006.1"/>
</dbReference>
<protein>
    <recommendedName>
        <fullName evidence="3">DUF2244 domain-containing protein</fullName>
    </recommendedName>
</protein>
<comment type="caution">
    <text evidence="1">The sequence shown here is derived from an EMBL/GenBank/DDBJ whole genome shotgun (WGS) entry which is preliminary data.</text>
</comment>
<dbReference type="Proteomes" id="UP000016568">
    <property type="component" value="Unassembled WGS sequence"/>
</dbReference>
<dbReference type="eggNOG" id="COG5488">
    <property type="taxonomic scope" value="Bacteria"/>
</dbReference>
<name>U2ZWD3_9SPHN</name>
<dbReference type="InterPro" id="IPR019253">
    <property type="entry name" value="DUF2244_TM"/>
</dbReference>